<reference evidence="1" key="2">
    <citation type="submission" date="2021-04" db="EMBL/GenBank/DDBJ databases">
        <authorList>
            <person name="Gilroy R."/>
        </authorList>
    </citation>
    <scope>NUCLEOTIDE SEQUENCE</scope>
    <source>
        <strain evidence="1">ChiGjej4B4-12881</strain>
    </source>
</reference>
<accession>A0A9D2AWR6</accession>
<dbReference type="Pfam" id="PF09148">
    <property type="entry name" value="DUF1934"/>
    <property type="match status" value="1"/>
</dbReference>
<dbReference type="InterPro" id="IPR015231">
    <property type="entry name" value="DUF1934"/>
</dbReference>
<proteinExistence type="predicted"/>
<protein>
    <submittedName>
        <fullName evidence="1">DUF1934 domain-containing protein</fullName>
    </submittedName>
</protein>
<sequence>MTKEVLISVTGMHMMDGDSSDVELVTTGKYYVKNGIRYILYDESIDGLEQPVKNVVKVRDDSMEVIRRGGFQVHMTFKRGMTLMASYATPFGEMSVGITTESIQVAEEEDSLHVHAEYLLDMNGQQISRCRIALEVRSRAMASQ</sequence>
<dbReference type="InterPro" id="IPR012674">
    <property type="entry name" value="Calycin"/>
</dbReference>
<dbReference type="AlphaFoldDB" id="A0A9D2AWR6"/>
<reference evidence="1" key="1">
    <citation type="journal article" date="2021" name="PeerJ">
        <title>Extensive microbial diversity within the chicken gut microbiome revealed by metagenomics and culture.</title>
        <authorList>
            <person name="Gilroy R."/>
            <person name="Ravi A."/>
            <person name="Getino M."/>
            <person name="Pursley I."/>
            <person name="Horton D.L."/>
            <person name="Alikhan N.F."/>
            <person name="Baker D."/>
            <person name="Gharbi K."/>
            <person name="Hall N."/>
            <person name="Watson M."/>
            <person name="Adriaenssens E.M."/>
            <person name="Foster-Nyarko E."/>
            <person name="Jarju S."/>
            <person name="Secka A."/>
            <person name="Antonio M."/>
            <person name="Oren A."/>
            <person name="Chaudhuri R.R."/>
            <person name="La Ragione R."/>
            <person name="Hildebrand F."/>
            <person name="Pallen M.J."/>
        </authorList>
    </citation>
    <scope>NUCLEOTIDE SEQUENCE</scope>
    <source>
        <strain evidence="1">ChiGjej4B4-12881</strain>
    </source>
</reference>
<dbReference type="EMBL" id="DXEU01000148">
    <property type="protein sequence ID" value="HIX52778.1"/>
    <property type="molecule type" value="Genomic_DNA"/>
</dbReference>
<comment type="caution">
    <text evidence="1">The sequence shown here is derived from an EMBL/GenBank/DDBJ whole genome shotgun (WGS) entry which is preliminary data.</text>
</comment>
<gene>
    <name evidence="1" type="ORF">IAA28_08225</name>
</gene>
<evidence type="ECO:0000313" key="2">
    <source>
        <dbReference type="Proteomes" id="UP000886780"/>
    </source>
</evidence>
<dbReference type="Proteomes" id="UP000886780">
    <property type="component" value="Unassembled WGS sequence"/>
</dbReference>
<dbReference type="Gene3D" id="2.40.128.20">
    <property type="match status" value="1"/>
</dbReference>
<evidence type="ECO:0000313" key="1">
    <source>
        <dbReference type="EMBL" id="HIX52778.1"/>
    </source>
</evidence>
<dbReference type="SUPFAM" id="SSF50814">
    <property type="entry name" value="Lipocalins"/>
    <property type="match status" value="1"/>
</dbReference>
<organism evidence="1 2">
    <name type="scientific">Candidatus Lachnoclostridium stercoripullorum</name>
    <dbReference type="NCBI Taxonomy" id="2838635"/>
    <lineage>
        <taxon>Bacteria</taxon>
        <taxon>Bacillati</taxon>
        <taxon>Bacillota</taxon>
        <taxon>Clostridia</taxon>
        <taxon>Lachnospirales</taxon>
        <taxon>Lachnospiraceae</taxon>
    </lineage>
</organism>
<name>A0A9D2AWR6_9FIRM</name>